<dbReference type="PROSITE" id="PS50006">
    <property type="entry name" value="FHA_DOMAIN"/>
    <property type="match status" value="2"/>
</dbReference>
<protein>
    <recommendedName>
        <fullName evidence="5">FHA domain-containing protein</fullName>
    </recommendedName>
</protein>
<name>A0A401ZDK1_9CHLR</name>
<dbReference type="EMBL" id="BIFQ01000001">
    <property type="protein sequence ID" value="GCE04919.1"/>
    <property type="molecule type" value="Genomic_DNA"/>
</dbReference>
<dbReference type="Pfam" id="PF07992">
    <property type="entry name" value="Pyr_redox_2"/>
    <property type="match status" value="1"/>
</dbReference>
<dbReference type="SUPFAM" id="SSF49879">
    <property type="entry name" value="SMAD/FHA domain"/>
    <property type="match status" value="2"/>
</dbReference>
<gene>
    <name evidence="6" type="ORF">KDAU_22480</name>
</gene>
<evidence type="ECO:0000313" key="7">
    <source>
        <dbReference type="Proteomes" id="UP000287224"/>
    </source>
</evidence>
<keyword evidence="7" id="KW-1185">Reference proteome</keyword>
<dbReference type="CDD" id="cd00060">
    <property type="entry name" value="FHA"/>
    <property type="match status" value="2"/>
</dbReference>
<dbReference type="PRINTS" id="PR00411">
    <property type="entry name" value="PNDRDTASEI"/>
</dbReference>
<dbReference type="SMART" id="SM00240">
    <property type="entry name" value="FHA"/>
    <property type="match status" value="2"/>
</dbReference>
<dbReference type="GO" id="GO:0016491">
    <property type="term" value="F:oxidoreductase activity"/>
    <property type="evidence" value="ECO:0007669"/>
    <property type="project" value="InterPro"/>
</dbReference>
<dbReference type="Pfam" id="PF00498">
    <property type="entry name" value="FHA"/>
    <property type="match status" value="2"/>
</dbReference>
<keyword evidence="3" id="KW-0274">FAD</keyword>
<dbReference type="RefSeq" id="WP_160145795.1">
    <property type="nucleotide sequence ID" value="NZ_BIFQ01000001.1"/>
</dbReference>
<dbReference type="Gene3D" id="2.60.200.20">
    <property type="match status" value="2"/>
</dbReference>
<feature type="domain" description="FHA" evidence="5">
    <location>
        <begin position="646"/>
        <end position="695"/>
    </location>
</feature>
<dbReference type="AlphaFoldDB" id="A0A401ZDK1"/>
<dbReference type="Gene3D" id="3.50.50.60">
    <property type="entry name" value="FAD/NAD(P)-binding domain"/>
    <property type="match status" value="2"/>
</dbReference>
<evidence type="ECO:0000256" key="3">
    <source>
        <dbReference type="ARBA" id="ARBA00022827"/>
    </source>
</evidence>
<dbReference type="InterPro" id="IPR000253">
    <property type="entry name" value="FHA_dom"/>
</dbReference>
<dbReference type="PRINTS" id="PR00368">
    <property type="entry name" value="FADPNR"/>
</dbReference>
<evidence type="ECO:0000256" key="1">
    <source>
        <dbReference type="ARBA" id="ARBA00001974"/>
    </source>
</evidence>
<reference evidence="7" key="1">
    <citation type="submission" date="2018-12" db="EMBL/GenBank/DDBJ databases">
        <title>Tengunoibacter tsumagoiensis gen. nov., sp. nov., Dictyobacter kobayashii sp. nov., D. alpinus sp. nov., and D. joshuensis sp. nov. and description of Dictyobacteraceae fam. nov. within the order Ktedonobacterales isolated from Tengu-no-mugimeshi.</title>
        <authorList>
            <person name="Wang C.M."/>
            <person name="Zheng Y."/>
            <person name="Sakai Y."/>
            <person name="Toyoda A."/>
            <person name="Minakuchi Y."/>
            <person name="Abe K."/>
            <person name="Yokota A."/>
            <person name="Yabe S."/>
        </authorList>
    </citation>
    <scope>NUCLEOTIDE SEQUENCE [LARGE SCALE GENOMIC DNA]</scope>
    <source>
        <strain evidence="7">S-27</strain>
    </source>
</reference>
<dbReference type="PANTHER" id="PTHR43429:SF3">
    <property type="entry name" value="NITRITE REDUCTASE [NAD(P)H]"/>
    <property type="match status" value="1"/>
</dbReference>
<dbReference type="InterPro" id="IPR050260">
    <property type="entry name" value="FAD-bd_OxRdtase"/>
</dbReference>
<organism evidence="6 7">
    <name type="scientific">Dictyobacter aurantiacus</name>
    <dbReference type="NCBI Taxonomy" id="1936993"/>
    <lineage>
        <taxon>Bacteria</taxon>
        <taxon>Bacillati</taxon>
        <taxon>Chloroflexota</taxon>
        <taxon>Ktedonobacteria</taxon>
        <taxon>Ktedonobacterales</taxon>
        <taxon>Dictyobacteraceae</taxon>
        <taxon>Dictyobacter</taxon>
    </lineage>
</organism>
<dbReference type="Proteomes" id="UP000287224">
    <property type="component" value="Unassembled WGS sequence"/>
</dbReference>
<dbReference type="InterPro" id="IPR036188">
    <property type="entry name" value="FAD/NAD-bd_sf"/>
</dbReference>
<proteinExistence type="predicted"/>
<comment type="caution">
    <text evidence="6">The sequence shown here is derived from an EMBL/GenBank/DDBJ whole genome shotgun (WGS) entry which is preliminary data.</text>
</comment>
<dbReference type="OrthoDB" id="9792592at2"/>
<evidence type="ECO:0000313" key="6">
    <source>
        <dbReference type="EMBL" id="GCE04919.1"/>
    </source>
</evidence>
<comment type="cofactor">
    <cofactor evidence="1">
        <name>FAD</name>
        <dbReference type="ChEBI" id="CHEBI:57692"/>
    </cofactor>
</comment>
<feature type="region of interest" description="Disordered" evidence="4">
    <location>
        <begin position="735"/>
        <end position="776"/>
    </location>
</feature>
<accession>A0A401ZDK1</accession>
<dbReference type="SUPFAM" id="SSF51905">
    <property type="entry name" value="FAD/NAD(P)-binding domain"/>
    <property type="match status" value="2"/>
</dbReference>
<dbReference type="InterPro" id="IPR023753">
    <property type="entry name" value="FAD/NAD-binding_dom"/>
</dbReference>
<feature type="domain" description="FHA" evidence="5">
    <location>
        <begin position="488"/>
        <end position="537"/>
    </location>
</feature>
<sequence length="812" mass="89057">MADQISFLVIGNGIAGITAAETLRQEAPQATIGVISEDGHPVYFRPALKDYLAGRVVEEKLWARPINYYQSQHIHFLAERVTRIQPEQHIVLLQSGGQVKYEKLLLASGARPAHLTCLGSDLEGVFTLRSVEDYQAIVERLPSARRIVVVGSGTLALETVETLRHRGHQVSHLLRKSLLWSEVLDATASDLVLQEETRDGVDVRLETEVTEIVGSRGRVSAVQTSMGERITCDLVLVAIGIEPNIDYAQASGLHCRRGLLVDDQMRTSAIDVYAAGDVVETTMPGTQRARIIGQWYPSIQQARAAAYSMLNILDSSRPFHAATFYNATFLYGLPFASVGLTNARGYRELVAEPQPRSYRKVLLCDGVPVGMLALGDRKHTLAFKRAIDYQVNLASVASALMKEDFDLAAYLDRLQVPPLQLGVQRAGGTDTRHVIAIPGNGQEPRAGEDPMLHELLPSQHTEALLVHVADPHVPLHIAETALSREKFVTIGRQPGVNLVVNEGSISRRHAQLGFQNGHYVVIDLKSLNGTFLNEQRLDPERPYPLKVNDVLRFGNTVTFCFLLRPLNFDNLAPARQKFSAEPQPVRPPQQQELDENLLPVGAAQPLPPTIMKALKATPALIILPSSVKGERKQSPYVHLLKPKSSITIGREVGNDLEIHDMMISRRHAEVFSTMEGFYMRDLGSSNGVTINQGRIDQPYRLSHGDHIVLGSTTIFFIDLQSGQEKTSKLQSMAINPPVQRSPIPNGKKGSPAVRQPATGTETQVRMPAAAPVHATKPATRPPFPVVICPKCGVVNMPVARFCAGCSSSLHAS</sequence>
<dbReference type="InterPro" id="IPR008984">
    <property type="entry name" value="SMAD_FHA_dom_sf"/>
</dbReference>
<evidence type="ECO:0000256" key="2">
    <source>
        <dbReference type="ARBA" id="ARBA00022630"/>
    </source>
</evidence>
<dbReference type="PANTHER" id="PTHR43429">
    <property type="entry name" value="PYRIDINE NUCLEOTIDE-DISULFIDE OXIDOREDUCTASE DOMAIN-CONTAINING"/>
    <property type="match status" value="1"/>
</dbReference>
<evidence type="ECO:0000256" key="4">
    <source>
        <dbReference type="SAM" id="MobiDB-lite"/>
    </source>
</evidence>
<keyword evidence="2" id="KW-0285">Flavoprotein</keyword>
<evidence type="ECO:0000259" key="5">
    <source>
        <dbReference type="PROSITE" id="PS50006"/>
    </source>
</evidence>